<name>A0ABW3FXX8_9PSEU</name>
<evidence type="ECO:0000313" key="1">
    <source>
        <dbReference type="EMBL" id="MFD0922140.1"/>
    </source>
</evidence>
<organism evidence="1 2">
    <name type="scientific">Saccharopolyspora rosea</name>
    <dbReference type="NCBI Taxonomy" id="524884"/>
    <lineage>
        <taxon>Bacteria</taxon>
        <taxon>Bacillati</taxon>
        <taxon>Actinomycetota</taxon>
        <taxon>Actinomycetes</taxon>
        <taxon>Pseudonocardiales</taxon>
        <taxon>Pseudonocardiaceae</taxon>
        <taxon>Saccharopolyspora</taxon>
    </lineage>
</organism>
<dbReference type="RefSeq" id="WP_263251524.1">
    <property type="nucleotide sequence ID" value="NZ_BAABLT010000046.1"/>
</dbReference>
<sequence length="62" mass="6724">MLVVLAEFLLDEPVQLVEFIVELQDLPDLTISAAHSSPTRLVCWDSAAARAASATLLAWAML</sequence>
<reference evidence="2" key="1">
    <citation type="journal article" date="2019" name="Int. J. Syst. Evol. Microbiol.">
        <title>The Global Catalogue of Microorganisms (GCM) 10K type strain sequencing project: providing services to taxonomists for standard genome sequencing and annotation.</title>
        <authorList>
            <consortium name="The Broad Institute Genomics Platform"/>
            <consortium name="The Broad Institute Genome Sequencing Center for Infectious Disease"/>
            <person name="Wu L."/>
            <person name="Ma J."/>
        </authorList>
    </citation>
    <scope>NUCLEOTIDE SEQUENCE [LARGE SCALE GENOMIC DNA]</scope>
    <source>
        <strain evidence="2">CCUG 56401</strain>
    </source>
</reference>
<protein>
    <submittedName>
        <fullName evidence="1">Uncharacterized protein</fullName>
    </submittedName>
</protein>
<evidence type="ECO:0000313" key="2">
    <source>
        <dbReference type="Proteomes" id="UP001597018"/>
    </source>
</evidence>
<dbReference type="Proteomes" id="UP001597018">
    <property type="component" value="Unassembled WGS sequence"/>
</dbReference>
<accession>A0ABW3FXX8</accession>
<comment type="caution">
    <text evidence="1">The sequence shown here is derived from an EMBL/GenBank/DDBJ whole genome shotgun (WGS) entry which is preliminary data.</text>
</comment>
<keyword evidence="2" id="KW-1185">Reference proteome</keyword>
<gene>
    <name evidence="1" type="ORF">ACFQ16_20545</name>
</gene>
<dbReference type="EMBL" id="JBHTIW010000018">
    <property type="protein sequence ID" value="MFD0922140.1"/>
    <property type="molecule type" value="Genomic_DNA"/>
</dbReference>
<proteinExistence type="predicted"/>